<evidence type="ECO:0000256" key="3">
    <source>
        <dbReference type="SAM" id="Phobius"/>
    </source>
</evidence>
<feature type="transmembrane region" description="Helical" evidence="3">
    <location>
        <begin position="12"/>
        <end position="40"/>
    </location>
</feature>
<keyword evidence="6" id="KW-1185">Reference proteome</keyword>
<keyword evidence="3" id="KW-0472">Membrane</keyword>
<dbReference type="GO" id="GO:0015930">
    <property type="term" value="F:glutamate synthase activity"/>
    <property type="evidence" value="ECO:0007669"/>
    <property type="project" value="InterPro"/>
</dbReference>
<reference evidence="5 6" key="1">
    <citation type="submission" date="2020-08" db="EMBL/GenBank/DDBJ databases">
        <title>Genomic Encyclopedia of Type Strains, Phase IV (KMG-IV): sequencing the most valuable type-strain genomes for metagenomic binning, comparative biology and taxonomic classification.</title>
        <authorList>
            <person name="Goeker M."/>
        </authorList>
    </citation>
    <scope>NUCLEOTIDE SEQUENCE [LARGE SCALE GENOMIC DNA]</scope>
    <source>
        <strain evidence="5 6">DSM 25701</strain>
    </source>
</reference>
<dbReference type="PIRSF" id="PIRSF006429">
    <property type="entry name" value="GOGAT_lg_2"/>
    <property type="match status" value="1"/>
</dbReference>
<accession>A0A840R5U0</accession>
<evidence type="ECO:0000313" key="6">
    <source>
        <dbReference type="Proteomes" id="UP000536640"/>
    </source>
</evidence>
<evidence type="ECO:0000256" key="2">
    <source>
        <dbReference type="PIRNR" id="PIRNR006429"/>
    </source>
</evidence>
<feature type="domain" description="Glutamate synthase" evidence="4">
    <location>
        <begin position="153"/>
        <end position="471"/>
    </location>
</feature>
<protein>
    <submittedName>
        <fullName evidence="5">Glutamate synthase domain-containing protein 2</fullName>
    </submittedName>
</protein>
<sequence>MFATTLDKLNNIANAIVGYGALVFLLALAVGIVYLAYLYIADITQTQHAIRRNYPIIGRFRYIFEHLGEFFRQYFFAMDREELPFNRSQRSWVYRAAKNIDTTVAFGSTRPLNQNNDVLFMNCFFPTLSQDAVPTHAVTIGEGFAKHPYTSSAIFHISGMSFGAISKPAIRALSAGAKEAGIWLNTGEGGLSPYHLEAGCDIVFQIGTAKYGVRDADGHLSDDKLRDIARHPQVRMIEIKLSQGAKPGKGGILPGGKVTAEVANIRGIEIGKDSISPNGHTDIHSIDNLLDMIVRIRNITGKPVGFKAVVGFSEWLDEMCEAIHLRGQKYAPDFITIDSADGGTGAAPQSLMDYVGLPIRRSLPLVVDKLCEYNLRKRIKVIASGKMINPAEAAWALCVGADFIVSARGFMFALGCIQALQCNKNTCPTGITTHDPELQRGLVPENKATRVKNYALNLMHEVGVIAHSCGVKEARGLQRKHVYLIDNSGSPEPLTNRYPERTPKPEYLIASTADEHHSAATIPALHSANDTDIRQA</sequence>
<gene>
    <name evidence="5" type="ORF">HNQ57_002466</name>
</gene>
<proteinExistence type="inferred from homology"/>
<dbReference type="InterPro" id="IPR002932">
    <property type="entry name" value="Glu_synthdom"/>
</dbReference>
<dbReference type="Pfam" id="PF01645">
    <property type="entry name" value="Glu_synthase"/>
    <property type="match status" value="1"/>
</dbReference>
<dbReference type="InterPro" id="IPR024188">
    <property type="entry name" value="GltB"/>
</dbReference>
<dbReference type="SUPFAM" id="SSF51395">
    <property type="entry name" value="FMN-linked oxidoreductases"/>
    <property type="match status" value="1"/>
</dbReference>
<dbReference type="PANTHER" id="PTHR43819:SF1">
    <property type="entry name" value="ARCHAEAL-TYPE GLUTAMATE SYNTHASE [NADPH]"/>
    <property type="match status" value="1"/>
</dbReference>
<dbReference type="Proteomes" id="UP000536640">
    <property type="component" value="Unassembled WGS sequence"/>
</dbReference>
<comment type="similarity">
    <text evidence="1 2">Belongs to the glutamate synthase family.</text>
</comment>
<dbReference type="CDD" id="cd02808">
    <property type="entry name" value="GltS_FMN"/>
    <property type="match status" value="1"/>
</dbReference>
<dbReference type="AlphaFoldDB" id="A0A840R5U0"/>
<comment type="caution">
    <text evidence="5">The sequence shown here is derived from an EMBL/GenBank/DDBJ whole genome shotgun (WGS) entry which is preliminary data.</text>
</comment>
<dbReference type="RefSeq" id="WP_184463334.1">
    <property type="nucleotide sequence ID" value="NZ_JACHHW010000006.1"/>
</dbReference>
<name>A0A840R5U0_9GAMM</name>
<dbReference type="EMBL" id="JACHHW010000006">
    <property type="protein sequence ID" value="MBB5188187.1"/>
    <property type="molecule type" value="Genomic_DNA"/>
</dbReference>
<organism evidence="5 6">
    <name type="scientific">Zhongshania antarctica</name>
    <dbReference type="NCBI Taxonomy" id="641702"/>
    <lineage>
        <taxon>Bacteria</taxon>
        <taxon>Pseudomonadati</taxon>
        <taxon>Pseudomonadota</taxon>
        <taxon>Gammaproteobacteria</taxon>
        <taxon>Cellvibrionales</taxon>
        <taxon>Spongiibacteraceae</taxon>
        <taxon>Zhongshania</taxon>
    </lineage>
</organism>
<evidence type="ECO:0000313" key="5">
    <source>
        <dbReference type="EMBL" id="MBB5188187.1"/>
    </source>
</evidence>
<keyword evidence="3" id="KW-0812">Transmembrane</keyword>
<dbReference type="Gene3D" id="3.20.20.70">
    <property type="entry name" value="Aldolase class I"/>
    <property type="match status" value="1"/>
</dbReference>
<dbReference type="GO" id="GO:0006537">
    <property type="term" value="P:glutamate biosynthetic process"/>
    <property type="evidence" value="ECO:0007669"/>
    <property type="project" value="InterPro"/>
</dbReference>
<keyword evidence="3" id="KW-1133">Transmembrane helix</keyword>
<dbReference type="PANTHER" id="PTHR43819">
    <property type="entry name" value="ARCHAEAL-TYPE GLUTAMATE SYNTHASE [NADPH]"/>
    <property type="match status" value="1"/>
</dbReference>
<evidence type="ECO:0000259" key="4">
    <source>
        <dbReference type="Pfam" id="PF01645"/>
    </source>
</evidence>
<evidence type="ECO:0000256" key="1">
    <source>
        <dbReference type="ARBA" id="ARBA00009716"/>
    </source>
</evidence>
<dbReference type="InterPro" id="IPR013785">
    <property type="entry name" value="Aldolase_TIM"/>
</dbReference>